<keyword evidence="1" id="KW-0547">Nucleotide-binding</keyword>
<evidence type="ECO:0000313" key="8">
    <source>
        <dbReference type="EMBL" id="WRP18345.1"/>
    </source>
</evidence>
<gene>
    <name evidence="8" type="ORF">U7230_04880</name>
</gene>
<evidence type="ECO:0000256" key="3">
    <source>
        <dbReference type="ARBA" id="ARBA00022840"/>
    </source>
</evidence>
<dbReference type="SMART" id="SM00491">
    <property type="entry name" value="HELICc2"/>
    <property type="match status" value="1"/>
</dbReference>
<name>A0ABZ1C0J6_9FIRM</name>
<keyword evidence="8" id="KW-0347">Helicase</keyword>
<feature type="compositionally biased region" description="Low complexity" evidence="6">
    <location>
        <begin position="444"/>
        <end position="458"/>
    </location>
</feature>
<proteinExistence type="inferred from homology"/>
<dbReference type="EC" id="3.6.4.12" evidence="8"/>
<evidence type="ECO:0000256" key="1">
    <source>
        <dbReference type="ARBA" id="ARBA00022741"/>
    </source>
</evidence>
<dbReference type="PANTHER" id="PTHR11472">
    <property type="entry name" value="DNA REPAIR DEAD HELICASE RAD3/XP-D SUBFAMILY MEMBER"/>
    <property type="match status" value="1"/>
</dbReference>
<dbReference type="InterPro" id="IPR014013">
    <property type="entry name" value="Helic_SF1/SF2_ATP-bd_DinG/Rad3"/>
</dbReference>
<dbReference type="GO" id="GO:0016787">
    <property type="term" value="F:hydrolase activity"/>
    <property type="evidence" value="ECO:0007669"/>
    <property type="project" value="UniProtKB-KW"/>
</dbReference>
<evidence type="ECO:0000259" key="7">
    <source>
        <dbReference type="PROSITE" id="PS51193"/>
    </source>
</evidence>
<keyword evidence="9" id="KW-1185">Reference proteome</keyword>
<dbReference type="RefSeq" id="WP_324717616.1">
    <property type="nucleotide sequence ID" value="NZ_CP141615.1"/>
</dbReference>
<feature type="region of interest" description="Disordered" evidence="6">
    <location>
        <begin position="444"/>
        <end position="468"/>
    </location>
</feature>
<feature type="domain" description="Helicase ATP-binding" evidence="7">
    <location>
        <begin position="1"/>
        <end position="274"/>
    </location>
</feature>
<keyword evidence="3" id="KW-0067">ATP-binding</keyword>
<comment type="similarity">
    <text evidence="4">Belongs to the helicase family. DinG subfamily.</text>
</comment>
<evidence type="ECO:0000256" key="2">
    <source>
        <dbReference type="ARBA" id="ARBA00022801"/>
    </source>
</evidence>
<organism evidence="8 9">
    <name type="scientific">Carboxydichorda subterranea</name>
    <dbReference type="NCBI Taxonomy" id="3109565"/>
    <lineage>
        <taxon>Bacteria</taxon>
        <taxon>Bacillati</taxon>
        <taxon>Bacillota</taxon>
        <taxon>Limnochordia</taxon>
        <taxon>Limnochordales</taxon>
        <taxon>Geochordaceae</taxon>
        <taxon>Carboxydichorda</taxon>
    </lineage>
</organism>
<evidence type="ECO:0000256" key="6">
    <source>
        <dbReference type="SAM" id="MobiDB-lite"/>
    </source>
</evidence>
<dbReference type="PANTHER" id="PTHR11472:SF34">
    <property type="entry name" value="REGULATOR OF TELOMERE ELONGATION HELICASE 1"/>
    <property type="match status" value="1"/>
</dbReference>
<dbReference type="PROSITE" id="PS51193">
    <property type="entry name" value="HELICASE_ATP_BIND_2"/>
    <property type="match status" value="1"/>
</dbReference>
<dbReference type="InterPro" id="IPR027417">
    <property type="entry name" value="P-loop_NTPase"/>
</dbReference>
<dbReference type="Pfam" id="PF13307">
    <property type="entry name" value="Helicase_C_2"/>
    <property type="match status" value="1"/>
</dbReference>
<evidence type="ECO:0000313" key="9">
    <source>
        <dbReference type="Proteomes" id="UP001332192"/>
    </source>
</evidence>
<accession>A0ABZ1C0J6</accession>
<keyword evidence="5" id="KW-0175">Coiled coil</keyword>
<evidence type="ECO:0000256" key="4">
    <source>
        <dbReference type="ARBA" id="ARBA00038058"/>
    </source>
</evidence>
<evidence type="ECO:0000256" key="5">
    <source>
        <dbReference type="SAM" id="Coils"/>
    </source>
</evidence>
<reference evidence="8 9" key="1">
    <citation type="journal article" date="2024" name="Front. Microbiol.">
        <title>Novel thermophilic genera Geochorda gen. nov. and Carboxydochorda gen. nov. from the deep terrestrial subsurface reveal the ecophysiological diversity in the class Limnochordia.</title>
        <authorList>
            <person name="Karnachuk O.V."/>
            <person name="Lukina A.P."/>
            <person name="Avakyan M.R."/>
            <person name="Kadnikov V.V."/>
            <person name="Begmatov S."/>
            <person name="Beletsky A.V."/>
            <person name="Vlasova K.G."/>
            <person name="Novikov A.A."/>
            <person name="Shcherbakova V.A."/>
            <person name="Mardanov A.V."/>
            <person name="Ravin N.V."/>
        </authorList>
    </citation>
    <scope>NUCLEOTIDE SEQUENCE [LARGE SCALE GENOMIC DNA]</scope>
    <source>
        <strain evidence="8 9">L945</strain>
    </source>
</reference>
<dbReference type="GO" id="GO:0003678">
    <property type="term" value="F:DNA helicase activity"/>
    <property type="evidence" value="ECO:0007669"/>
    <property type="project" value="UniProtKB-EC"/>
</dbReference>
<dbReference type="InterPro" id="IPR045028">
    <property type="entry name" value="DinG/Rad3-like"/>
</dbReference>
<dbReference type="SUPFAM" id="SSF52540">
    <property type="entry name" value="P-loop containing nucleoside triphosphate hydrolases"/>
    <property type="match status" value="2"/>
</dbReference>
<dbReference type="InterPro" id="IPR006555">
    <property type="entry name" value="ATP-dep_Helicase_C"/>
</dbReference>
<sequence>MAEEVAHRLRAGGIAFIEAGTGTGKSLGYLIPLGAHLLDDDPEGRAVVATYTLPLQDQLLRHDVALAEKALGRALPVALAKGWGNYLCLLRLDHLARGQHDWLEGLAEEQPPRPAIDELIRWSEGAGDQGRAHAGTWSELPPGRWETVWALVAAEPDRCPRRRCPLYEACFYHAARRRMLESRLVLANQHLLLADLALRREADSGEAAVLPAFSYLVVDEAHHLEDVAVSHLGVELSSEAVLARLRRLTRGRSRLLGEPARAALAVLERLFYALRRGLERAAPGMATGMARTPGSVQHPARLTPGMAETLCGPALLGEAKEALEEVASQAEQLAQRMAGQEGDGEEGARSHAAADLVAVARWARRAARDLEAVTSAQAEGYVFWMEAASRAPGLVLRAAPLDVGPVLAAELFGAVRAAVLTSATLADGPAGFLPLRRRLGLASAGDAPAGDGPSSSPASPAPAPWAGEAQAEWDEDGALLRAVVGVSGAPPVVRREEALTECVIPSPFDFRSQALVAVPSDFPAPDRPGFVERLAELSLALAVELGGRLLVLFTSHRMMAETWKEMEALPAAGSLRVLVQGGASRTALLDAFREGRGEGMVLMGADSFWEGVDLPGPTLSCVVLARLPFPVPDHPLVRARAERISEQGGDPFWEECVPRAVTRFRQGFGRLIRTRQDRGAVVVADPRLLTRSYRHRFLDLLPRSSLIAGPAHRIVREVVEWTRPSLPSS</sequence>
<feature type="coiled-coil region" evidence="5">
    <location>
        <begin position="316"/>
        <end position="343"/>
    </location>
</feature>
<dbReference type="EMBL" id="CP141615">
    <property type="protein sequence ID" value="WRP18345.1"/>
    <property type="molecule type" value="Genomic_DNA"/>
</dbReference>
<dbReference type="Gene3D" id="3.40.50.300">
    <property type="entry name" value="P-loop containing nucleotide triphosphate hydrolases"/>
    <property type="match status" value="2"/>
</dbReference>
<dbReference type="Proteomes" id="UP001332192">
    <property type="component" value="Chromosome"/>
</dbReference>
<protein>
    <submittedName>
        <fullName evidence="8">ATP-dependent DNA helicase</fullName>
        <ecNumber evidence="8">3.6.4.12</ecNumber>
    </submittedName>
</protein>
<keyword evidence="2 8" id="KW-0378">Hydrolase</keyword>